<dbReference type="Proteomes" id="UP000249464">
    <property type="component" value="Unassembled WGS sequence"/>
</dbReference>
<gene>
    <name evidence="1" type="primary">BQ5605_C014g07495</name>
    <name evidence="1" type="ORF">BQ5605_C014G07495</name>
</gene>
<proteinExistence type="predicted"/>
<protein>
    <submittedName>
        <fullName evidence="1">BQ5605_C014g07495 protein</fullName>
    </submittedName>
</protein>
<keyword evidence="2" id="KW-1185">Reference proteome</keyword>
<sequence>MQPSACTCQCCASFGFDCVSLKEPRPNLDVPASEVCFLCCLLVSKRHTLQA</sequence>
<name>A0A2X0LTP7_9BASI</name>
<organism evidence="1 2">
    <name type="scientific">Microbotryum silenes-dioicae</name>
    <dbReference type="NCBI Taxonomy" id="796604"/>
    <lineage>
        <taxon>Eukaryota</taxon>
        <taxon>Fungi</taxon>
        <taxon>Dikarya</taxon>
        <taxon>Basidiomycota</taxon>
        <taxon>Pucciniomycotina</taxon>
        <taxon>Microbotryomycetes</taxon>
        <taxon>Microbotryales</taxon>
        <taxon>Microbotryaceae</taxon>
        <taxon>Microbotryum</taxon>
    </lineage>
</organism>
<evidence type="ECO:0000313" key="1">
    <source>
        <dbReference type="EMBL" id="SGY18857.1"/>
    </source>
</evidence>
<evidence type="ECO:0000313" key="2">
    <source>
        <dbReference type="Proteomes" id="UP000249464"/>
    </source>
</evidence>
<reference evidence="1 2" key="1">
    <citation type="submission" date="2016-11" db="EMBL/GenBank/DDBJ databases">
        <authorList>
            <person name="Jaros S."/>
            <person name="Januszkiewicz K."/>
            <person name="Wedrychowicz H."/>
        </authorList>
    </citation>
    <scope>NUCLEOTIDE SEQUENCE [LARGE SCALE GENOMIC DNA]</scope>
</reference>
<dbReference type="AlphaFoldDB" id="A0A2X0LTP7"/>
<accession>A0A2X0LTP7</accession>
<dbReference type="EMBL" id="FQNC01000016">
    <property type="protein sequence ID" value="SGY18857.1"/>
    <property type="molecule type" value="Genomic_DNA"/>
</dbReference>